<feature type="region of interest" description="Disordered" evidence="3">
    <location>
        <begin position="24"/>
        <end position="104"/>
    </location>
</feature>
<dbReference type="GO" id="GO:0000209">
    <property type="term" value="P:protein polyubiquitination"/>
    <property type="evidence" value="ECO:0007669"/>
    <property type="project" value="TreeGrafter"/>
</dbReference>
<dbReference type="InterPro" id="IPR001258">
    <property type="entry name" value="NHL_repeat"/>
</dbReference>
<dbReference type="OrthoDB" id="342730at2759"/>
<dbReference type="GO" id="GO:0008270">
    <property type="term" value="F:zinc ion binding"/>
    <property type="evidence" value="ECO:0007669"/>
    <property type="project" value="UniProtKB-KW"/>
</dbReference>
<dbReference type="Pfam" id="PF01436">
    <property type="entry name" value="NHL"/>
    <property type="match status" value="2"/>
</dbReference>
<evidence type="ECO:0000313" key="5">
    <source>
        <dbReference type="EMBL" id="CAE8593424.1"/>
    </source>
</evidence>
<evidence type="ECO:0008006" key="7">
    <source>
        <dbReference type="Google" id="ProtNLM"/>
    </source>
</evidence>
<dbReference type="AlphaFoldDB" id="A0A813E694"/>
<dbReference type="SUPFAM" id="SSF50249">
    <property type="entry name" value="Nucleic acid-binding proteins"/>
    <property type="match status" value="1"/>
</dbReference>
<organism evidence="5 6">
    <name type="scientific">Polarella glacialis</name>
    <name type="common">Dinoflagellate</name>
    <dbReference type="NCBI Taxonomy" id="89957"/>
    <lineage>
        <taxon>Eukaryota</taxon>
        <taxon>Sar</taxon>
        <taxon>Alveolata</taxon>
        <taxon>Dinophyceae</taxon>
        <taxon>Suessiales</taxon>
        <taxon>Suessiaceae</taxon>
        <taxon>Polarella</taxon>
    </lineage>
</organism>
<feature type="compositionally biased region" description="Gly residues" evidence="3">
    <location>
        <begin position="60"/>
        <end position="70"/>
    </location>
</feature>
<dbReference type="Gene3D" id="2.40.50.140">
    <property type="entry name" value="Nucleic acid-binding proteins"/>
    <property type="match status" value="1"/>
</dbReference>
<dbReference type="InterPro" id="IPR011042">
    <property type="entry name" value="6-blade_b-propeller_TolB-like"/>
</dbReference>
<keyword evidence="4" id="KW-0472">Membrane</keyword>
<keyword evidence="4" id="KW-0812">Transmembrane</keyword>
<dbReference type="SUPFAM" id="SSF101898">
    <property type="entry name" value="NHL repeat"/>
    <property type="match status" value="1"/>
</dbReference>
<dbReference type="InterPro" id="IPR012340">
    <property type="entry name" value="NA-bd_OB-fold"/>
</dbReference>
<gene>
    <name evidence="5" type="ORF">PGLA1383_LOCUS12019</name>
</gene>
<feature type="compositionally biased region" description="Low complexity" evidence="3">
    <location>
        <begin position="71"/>
        <end position="93"/>
    </location>
</feature>
<dbReference type="PANTHER" id="PTHR24104">
    <property type="entry name" value="E3 UBIQUITIN-PROTEIN LIGASE NHLRC1-RELATED"/>
    <property type="match status" value="1"/>
</dbReference>
<reference evidence="5" key="1">
    <citation type="submission" date="2021-02" db="EMBL/GenBank/DDBJ databases">
        <authorList>
            <person name="Dougan E. K."/>
            <person name="Rhodes N."/>
            <person name="Thang M."/>
            <person name="Chan C."/>
        </authorList>
    </citation>
    <scope>NUCLEOTIDE SEQUENCE</scope>
</reference>
<dbReference type="Gene3D" id="2.120.10.30">
    <property type="entry name" value="TolB, C-terminal domain"/>
    <property type="match status" value="2"/>
</dbReference>
<feature type="region of interest" description="Disordered" evidence="3">
    <location>
        <begin position="489"/>
        <end position="509"/>
    </location>
</feature>
<accession>A0A813E694</accession>
<evidence type="ECO:0000256" key="1">
    <source>
        <dbReference type="ARBA" id="ARBA00022737"/>
    </source>
</evidence>
<dbReference type="PROSITE" id="PS51125">
    <property type="entry name" value="NHL"/>
    <property type="match status" value="1"/>
</dbReference>
<sequence>MHKAFVSLTATLSALHGAHLLRHRPASRSTSIHRPAASWQQRQQQQAALAMSRGERRGRGYGGGPAGGSGSEAAQVAPGSGSNNSSKNKGSSKGSKKGQRGSQQDSFTVMLGQSPASVFWHDGATYVVESAGNRVVRLRGNGREVVAGGNGKGSHANQLDRPWRIFVSKLGLYVVDRNNARVQCWLHGADAGETVAGGQGQGHGLHQLDQPVGVFVSPVGDVYVVDRANHRVVCWPPGAAEGRLVAGGLGFGSRSEQLACPAAVVLDGDALYVSDEGNDRVQCWVLGAQSGVTVAGGRGPGGRPDQFYHPLGICVAAGHLFVADSLNYRVQRWPLDGDGAERAAGAVTVAGGLGLGSGAGQLGQPMSVHVDELGRLLVADMDNGRVQAYPLEEQERVARETSAPSGLADLAAHAPVDQELICGHCVEYRANSGFGFVLDDTGRRLFAHHSDIAASEVRFGYPKLLKGEQVEFQARRDEKWGWRCSAITAPGGGPTGGATSASESPQADSKEHHPHSRRCCCCCCSFFVFVVVVVGGLLTLVLYIRNAAELMTAKTAR</sequence>
<keyword evidence="6" id="KW-1185">Reference proteome</keyword>
<feature type="repeat" description="NHL" evidence="2">
    <location>
        <begin position="202"/>
        <end position="238"/>
    </location>
</feature>
<keyword evidence="4" id="KW-1133">Transmembrane helix</keyword>
<dbReference type="PANTHER" id="PTHR24104:SF25">
    <property type="entry name" value="PROTEIN LIN-41"/>
    <property type="match status" value="1"/>
</dbReference>
<dbReference type="Gene3D" id="2.40.10.500">
    <property type="match status" value="1"/>
</dbReference>
<evidence type="ECO:0000256" key="2">
    <source>
        <dbReference type="PROSITE-ProRule" id="PRU00504"/>
    </source>
</evidence>
<keyword evidence="1" id="KW-0677">Repeat</keyword>
<dbReference type="GO" id="GO:0061630">
    <property type="term" value="F:ubiquitin protein ligase activity"/>
    <property type="evidence" value="ECO:0007669"/>
    <property type="project" value="TreeGrafter"/>
</dbReference>
<name>A0A813E694_POLGL</name>
<evidence type="ECO:0000313" key="6">
    <source>
        <dbReference type="Proteomes" id="UP000654075"/>
    </source>
</evidence>
<dbReference type="InterPro" id="IPR050952">
    <property type="entry name" value="TRIM-NHL_E3_ligases"/>
</dbReference>
<dbReference type="Proteomes" id="UP000654075">
    <property type="component" value="Unassembled WGS sequence"/>
</dbReference>
<evidence type="ECO:0000256" key="4">
    <source>
        <dbReference type="SAM" id="Phobius"/>
    </source>
</evidence>
<proteinExistence type="predicted"/>
<feature type="transmembrane region" description="Helical" evidence="4">
    <location>
        <begin position="526"/>
        <end position="544"/>
    </location>
</feature>
<protein>
    <recommendedName>
        <fullName evidence="7">CSD domain-containing protein</fullName>
    </recommendedName>
</protein>
<feature type="compositionally biased region" description="Low complexity" evidence="3">
    <location>
        <begin position="36"/>
        <end position="52"/>
    </location>
</feature>
<evidence type="ECO:0000256" key="3">
    <source>
        <dbReference type="SAM" id="MobiDB-lite"/>
    </source>
</evidence>
<dbReference type="CDD" id="cd05819">
    <property type="entry name" value="NHL"/>
    <property type="match status" value="1"/>
</dbReference>
<comment type="caution">
    <text evidence="5">The sequence shown here is derived from an EMBL/GenBank/DDBJ whole genome shotgun (WGS) entry which is preliminary data.</text>
</comment>
<dbReference type="EMBL" id="CAJNNV010006325">
    <property type="protein sequence ID" value="CAE8593424.1"/>
    <property type="molecule type" value="Genomic_DNA"/>
</dbReference>
<dbReference type="GO" id="GO:0043161">
    <property type="term" value="P:proteasome-mediated ubiquitin-dependent protein catabolic process"/>
    <property type="evidence" value="ECO:0007669"/>
    <property type="project" value="TreeGrafter"/>
</dbReference>